<evidence type="ECO:0000256" key="1">
    <source>
        <dbReference type="SAM" id="MobiDB-lite"/>
    </source>
</evidence>
<dbReference type="EMBL" id="JBANRG010000132">
    <property type="protein sequence ID" value="KAK7434049.1"/>
    <property type="molecule type" value="Genomic_DNA"/>
</dbReference>
<name>A0ABR1ILZ3_9AGAR</name>
<comment type="caution">
    <text evidence="3">The sequence shown here is derived from an EMBL/GenBank/DDBJ whole genome shotgun (WGS) entry which is preliminary data.</text>
</comment>
<evidence type="ECO:0000313" key="3">
    <source>
        <dbReference type="EMBL" id="KAK7434049.1"/>
    </source>
</evidence>
<accession>A0ABR1ILZ3</accession>
<reference evidence="3 4" key="1">
    <citation type="submission" date="2024-01" db="EMBL/GenBank/DDBJ databases">
        <title>A draft genome for the cacao thread blight pathogen Marasmiellus scandens.</title>
        <authorList>
            <person name="Baruah I.K."/>
            <person name="Leung J."/>
            <person name="Bukari Y."/>
            <person name="Amoako-Attah I."/>
            <person name="Meinhardt L.W."/>
            <person name="Bailey B.A."/>
            <person name="Cohen S.P."/>
        </authorList>
    </citation>
    <scope>NUCLEOTIDE SEQUENCE [LARGE SCALE GENOMIC DNA]</scope>
    <source>
        <strain evidence="3 4">GH-19</strain>
    </source>
</reference>
<keyword evidence="4" id="KW-1185">Reference proteome</keyword>
<dbReference type="Proteomes" id="UP001498398">
    <property type="component" value="Unassembled WGS sequence"/>
</dbReference>
<keyword evidence="2" id="KW-0472">Membrane</keyword>
<keyword evidence="2" id="KW-0812">Transmembrane</keyword>
<feature type="region of interest" description="Disordered" evidence="1">
    <location>
        <begin position="259"/>
        <end position="283"/>
    </location>
</feature>
<feature type="transmembrane region" description="Helical" evidence="2">
    <location>
        <begin position="23"/>
        <end position="44"/>
    </location>
</feature>
<gene>
    <name evidence="3" type="ORF">VKT23_020375</name>
</gene>
<evidence type="ECO:0000256" key="2">
    <source>
        <dbReference type="SAM" id="Phobius"/>
    </source>
</evidence>
<sequence>MPSLVFARSSVAAVIAETPSSTLLVGASSGCLILAALLFLYYGLNVLRKELCREAEYDVENQRIARPTNLPTLPPRVAPISRPSDFQYASTGMPVFITKDAVITAPAPIYAPKPRLTLLPAFPLCDYQGTFFPASVDAAARLDGHLPQKNHAEPFHYVDSLESLADANVSIDESADVDNIEGLACEELDVTVFDGPGASLLLADFSLVQSPSFTFTPIVDPTQSCGDLKAVLSNIMPETPVLHFNPRFSLIPRNNDVPAVTSPKKSLKSSRTTDKENIIPSRQ</sequence>
<organism evidence="3 4">
    <name type="scientific">Marasmiellus scandens</name>
    <dbReference type="NCBI Taxonomy" id="2682957"/>
    <lineage>
        <taxon>Eukaryota</taxon>
        <taxon>Fungi</taxon>
        <taxon>Dikarya</taxon>
        <taxon>Basidiomycota</taxon>
        <taxon>Agaricomycotina</taxon>
        <taxon>Agaricomycetes</taxon>
        <taxon>Agaricomycetidae</taxon>
        <taxon>Agaricales</taxon>
        <taxon>Marasmiineae</taxon>
        <taxon>Omphalotaceae</taxon>
        <taxon>Marasmiellus</taxon>
    </lineage>
</organism>
<evidence type="ECO:0000313" key="4">
    <source>
        <dbReference type="Proteomes" id="UP001498398"/>
    </source>
</evidence>
<proteinExistence type="predicted"/>
<protein>
    <submittedName>
        <fullName evidence="3">Uncharacterized protein</fullName>
    </submittedName>
</protein>
<keyword evidence="2" id="KW-1133">Transmembrane helix</keyword>